<evidence type="ECO:0008006" key="3">
    <source>
        <dbReference type="Google" id="ProtNLM"/>
    </source>
</evidence>
<dbReference type="EMBL" id="WHLY01000002">
    <property type="protein sequence ID" value="MPR32714.1"/>
    <property type="molecule type" value="Genomic_DNA"/>
</dbReference>
<name>A0A7C9BFH0_9BACT</name>
<proteinExistence type="predicted"/>
<organism evidence="1 2">
    <name type="scientific">Salmonirosea aquatica</name>
    <dbReference type="NCBI Taxonomy" id="2654236"/>
    <lineage>
        <taxon>Bacteria</taxon>
        <taxon>Pseudomonadati</taxon>
        <taxon>Bacteroidota</taxon>
        <taxon>Cytophagia</taxon>
        <taxon>Cytophagales</taxon>
        <taxon>Spirosomataceae</taxon>
        <taxon>Salmonirosea</taxon>
    </lineage>
</organism>
<evidence type="ECO:0000313" key="2">
    <source>
        <dbReference type="Proteomes" id="UP000479293"/>
    </source>
</evidence>
<sequence length="270" mass="31419">MKYLLLPIFIILFAEEAEATGKASDKLVKDGDTLTLLTKPLDKLLFVDSLWYKTDKKPEFSRVIDCWTGYTAIWTLEGRELFLTAIESCTRTDEHFQADLSVLFGSQVKNGKVRADWVSGELVIPVGKLLRYFETPSMSYYEGERVLTMQDGLLVKEERFDNSKTYQSKFTKSAKLFYEYIYSHIDWSRIPNLGDKKVKVFLKVTAGSDRRPDSVAFMKKSNYYSIDQEAMRAVKSLPEWDVYYRRGKPYPVPWSLPILFDETTRKKYAF</sequence>
<accession>A0A7C9BFH0</accession>
<protein>
    <recommendedName>
        <fullName evidence="3">TonB C-terminal domain-containing protein</fullName>
    </recommendedName>
</protein>
<dbReference type="Proteomes" id="UP000479293">
    <property type="component" value="Unassembled WGS sequence"/>
</dbReference>
<dbReference type="Gene3D" id="3.30.1150.10">
    <property type="match status" value="1"/>
</dbReference>
<dbReference type="RefSeq" id="WP_152757392.1">
    <property type="nucleotide sequence ID" value="NZ_WHLY01000002.1"/>
</dbReference>
<evidence type="ECO:0000313" key="1">
    <source>
        <dbReference type="EMBL" id="MPR32714.1"/>
    </source>
</evidence>
<comment type="caution">
    <text evidence="1">The sequence shown here is derived from an EMBL/GenBank/DDBJ whole genome shotgun (WGS) entry which is preliminary data.</text>
</comment>
<reference evidence="1 2" key="1">
    <citation type="submission" date="2019-10" db="EMBL/GenBank/DDBJ databases">
        <title>Draft Genome Sequence of Cytophagaceae sp. SJW1-29.</title>
        <authorList>
            <person name="Choi A."/>
        </authorList>
    </citation>
    <scope>NUCLEOTIDE SEQUENCE [LARGE SCALE GENOMIC DNA]</scope>
    <source>
        <strain evidence="1 2">SJW1-29</strain>
    </source>
</reference>
<keyword evidence="2" id="KW-1185">Reference proteome</keyword>
<dbReference type="AlphaFoldDB" id="A0A7C9BFH0"/>
<gene>
    <name evidence="1" type="ORF">GBK04_04935</name>
</gene>